<dbReference type="Gene3D" id="3.30.360.10">
    <property type="entry name" value="Dihydrodipicolinate Reductase, domain 2"/>
    <property type="match status" value="1"/>
</dbReference>
<accession>A0A6A6HQ50</accession>
<dbReference type="GO" id="GO:0016491">
    <property type="term" value="F:oxidoreductase activity"/>
    <property type="evidence" value="ECO:0007669"/>
    <property type="project" value="TreeGrafter"/>
</dbReference>
<proteinExistence type="predicted"/>
<dbReference type="PANTHER" id="PTHR42840:SF5">
    <property type="entry name" value="NAD(P)-BINDING ROSSMANN-FOLD SUPERFAMILY PROTEIN"/>
    <property type="match status" value="1"/>
</dbReference>
<dbReference type="OrthoDB" id="64915at2759"/>
<dbReference type="SUPFAM" id="SSF51735">
    <property type="entry name" value="NAD(P)-binding Rossmann-fold domains"/>
    <property type="match status" value="1"/>
</dbReference>
<protein>
    <submittedName>
        <fullName evidence="3">NAD(P)-binding protein</fullName>
    </submittedName>
</protein>
<dbReference type="Pfam" id="PF01408">
    <property type="entry name" value="GFO_IDH_MocA"/>
    <property type="match status" value="1"/>
</dbReference>
<dbReference type="PANTHER" id="PTHR42840">
    <property type="entry name" value="NAD(P)-BINDING ROSSMANN-FOLD SUPERFAMILY PROTEIN-RELATED"/>
    <property type="match status" value="1"/>
</dbReference>
<sequence>MVVGVAIIGSGIFVSKEHLPAVQVTSSLTLKAIYSRSLSSARNLGSDISSLDLYSNDAGAGRTYQDLLERTDVEAVIIALPILMQPEFIKRALEAGKHVLAEKPIAKDVATATELLEWYEKNINTSKVTFCVAENYRFFDSVIFAREQVEKLGRVLGFNVRLQNMVKLGGRYIETEWRKKPEYQGGFVLDAGIHCIAGLRMLLGPENAPVRVAAFSEQLQNHLPPVDTLNATVKTKSGVTGSFAVSFGTTYDEYELSVACEKGAVYRDRAGTSFEVGIGGAVVVRSEGKQERTEFMNEEFGVKQEVKAWAKALETGLQDPRQKPEEALRDLEMVSWSILFDFCLTNRYASSLKPCCVVESRMDSL</sequence>
<feature type="domain" description="Gfo/Idh/MocA-like oxidoreductase C-terminal" evidence="2">
    <location>
        <begin position="146"/>
        <end position="334"/>
    </location>
</feature>
<dbReference type="InterPro" id="IPR000683">
    <property type="entry name" value="Gfo/Idh/MocA-like_OxRdtase_N"/>
</dbReference>
<dbReference type="GO" id="GO:0000166">
    <property type="term" value="F:nucleotide binding"/>
    <property type="evidence" value="ECO:0007669"/>
    <property type="project" value="InterPro"/>
</dbReference>
<dbReference type="GO" id="GO:0005737">
    <property type="term" value="C:cytoplasm"/>
    <property type="evidence" value="ECO:0007669"/>
    <property type="project" value="TreeGrafter"/>
</dbReference>
<feature type="domain" description="Gfo/Idh/MocA-like oxidoreductase N-terminal" evidence="1">
    <location>
        <begin position="4"/>
        <end position="125"/>
    </location>
</feature>
<evidence type="ECO:0000259" key="1">
    <source>
        <dbReference type="Pfam" id="PF01408"/>
    </source>
</evidence>
<dbReference type="GO" id="GO:0006740">
    <property type="term" value="P:NADPH regeneration"/>
    <property type="evidence" value="ECO:0007669"/>
    <property type="project" value="TreeGrafter"/>
</dbReference>
<dbReference type="Proteomes" id="UP000800092">
    <property type="component" value="Unassembled WGS sequence"/>
</dbReference>
<evidence type="ECO:0000259" key="2">
    <source>
        <dbReference type="Pfam" id="PF02894"/>
    </source>
</evidence>
<dbReference type="AlphaFoldDB" id="A0A6A6HQ50"/>
<name>A0A6A6HQ50_VIRVR</name>
<organism evidence="3 4">
    <name type="scientific">Viridothelium virens</name>
    <name type="common">Speckled blister lichen</name>
    <name type="synonym">Trypethelium virens</name>
    <dbReference type="NCBI Taxonomy" id="1048519"/>
    <lineage>
        <taxon>Eukaryota</taxon>
        <taxon>Fungi</taxon>
        <taxon>Dikarya</taxon>
        <taxon>Ascomycota</taxon>
        <taxon>Pezizomycotina</taxon>
        <taxon>Dothideomycetes</taxon>
        <taxon>Dothideomycetes incertae sedis</taxon>
        <taxon>Trypetheliales</taxon>
        <taxon>Trypetheliaceae</taxon>
        <taxon>Viridothelium</taxon>
    </lineage>
</organism>
<dbReference type="SUPFAM" id="SSF55347">
    <property type="entry name" value="Glyceraldehyde-3-phosphate dehydrogenase-like, C-terminal domain"/>
    <property type="match status" value="1"/>
</dbReference>
<dbReference type="InterPro" id="IPR004104">
    <property type="entry name" value="Gfo/Idh/MocA-like_OxRdtase_C"/>
</dbReference>
<keyword evidence="4" id="KW-1185">Reference proteome</keyword>
<reference evidence="3" key="1">
    <citation type="journal article" date="2020" name="Stud. Mycol.">
        <title>101 Dothideomycetes genomes: a test case for predicting lifestyles and emergence of pathogens.</title>
        <authorList>
            <person name="Haridas S."/>
            <person name="Albert R."/>
            <person name="Binder M."/>
            <person name="Bloem J."/>
            <person name="Labutti K."/>
            <person name="Salamov A."/>
            <person name="Andreopoulos B."/>
            <person name="Baker S."/>
            <person name="Barry K."/>
            <person name="Bills G."/>
            <person name="Bluhm B."/>
            <person name="Cannon C."/>
            <person name="Castanera R."/>
            <person name="Culley D."/>
            <person name="Daum C."/>
            <person name="Ezra D."/>
            <person name="Gonzalez J."/>
            <person name="Henrissat B."/>
            <person name="Kuo A."/>
            <person name="Liang C."/>
            <person name="Lipzen A."/>
            <person name="Lutzoni F."/>
            <person name="Magnuson J."/>
            <person name="Mondo S."/>
            <person name="Nolan M."/>
            <person name="Ohm R."/>
            <person name="Pangilinan J."/>
            <person name="Park H.-J."/>
            <person name="Ramirez L."/>
            <person name="Alfaro M."/>
            <person name="Sun H."/>
            <person name="Tritt A."/>
            <person name="Yoshinaga Y."/>
            <person name="Zwiers L.-H."/>
            <person name="Turgeon B."/>
            <person name="Goodwin S."/>
            <person name="Spatafora J."/>
            <person name="Crous P."/>
            <person name="Grigoriev I."/>
        </authorList>
    </citation>
    <scope>NUCLEOTIDE SEQUENCE</scope>
    <source>
        <strain evidence="3">Tuck. ex Michener</strain>
    </source>
</reference>
<dbReference type="Pfam" id="PF02894">
    <property type="entry name" value="GFO_IDH_MocA_C"/>
    <property type="match status" value="1"/>
</dbReference>
<dbReference type="InterPro" id="IPR036291">
    <property type="entry name" value="NAD(P)-bd_dom_sf"/>
</dbReference>
<evidence type="ECO:0000313" key="4">
    <source>
        <dbReference type="Proteomes" id="UP000800092"/>
    </source>
</evidence>
<evidence type="ECO:0000313" key="3">
    <source>
        <dbReference type="EMBL" id="KAF2240137.1"/>
    </source>
</evidence>
<dbReference type="EMBL" id="ML991771">
    <property type="protein sequence ID" value="KAF2240137.1"/>
    <property type="molecule type" value="Genomic_DNA"/>
</dbReference>
<gene>
    <name evidence="3" type="ORF">EV356DRAFT_496017</name>
</gene>
<dbReference type="Gene3D" id="3.40.50.720">
    <property type="entry name" value="NAD(P)-binding Rossmann-like Domain"/>
    <property type="match status" value="1"/>
</dbReference>